<evidence type="ECO:0000259" key="7">
    <source>
        <dbReference type="Pfam" id="PF16741"/>
    </source>
</evidence>
<dbReference type="GO" id="GO:0006397">
    <property type="term" value="P:mRNA processing"/>
    <property type="evidence" value="ECO:0007669"/>
    <property type="project" value="UniProtKB-KW"/>
</dbReference>
<sequence>RMSTRKADAATEAKNLMMIQRIDICAESILDKATHTALYKFNTAARAWEKTEVDGAMFIYKRVDHPVYSLMIANRQSPEDLIEPILPKIRVKMDKPYLFFCKVDGSIQGLWFYDIDDCERIYNLLNKIIGELRQEARVSPPLKAASDTASSGSNGFLNMLMGGGPPSSRPQPSPLSPAVSTPATPKQATQAAQVKPVKQTPQQPQQTSYERDIVCVSVKPQQQQSLPDAGAVPSMLQKLMAEQLPPSLGGGPATNGPVSATDLERDLLRFSRVNELVQQGMNPSASAASLAAYSNQSVHGSDAGNIDELESMAGALSIGVDQSEGGARVPLSPTGSARTTHGLDKHQLAMGIIQLLQTDEDFLGKVHQAYVEALNRRIGA</sequence>
<keyword evidence="5" id="KW-0866">Nonsense-mediated mRNA decay</keyword>
<accession>A0AAN5I0F3</accession>
<comment type="caution">
    <text evidence="8">The sequence shown here is derived from an EMBL/GenBank/DDBJ whole genome shotgun (WGS) entry which is preliminary data.</text>
</comment>
<name>A0AAN5I0F3_9BILA</name>
<dbReference type="PANTHER" id="PTHR16290">
    <property type="entry name" value="TRANSCRIPTION FACTOR SMIF DECAPPING ENZYME DCP1"/>
    <property type="match status" value="1"/>
</dbReference>
<dbReference type="GO" id="GO:0000932">
    <property type="term" value="C:P-body"/>
    <property type="evidence" value="ECO:0007669"/>
    <property type="project" value="TreeGrafter"/>
</dbReference>
<feature type="domain" description="mRNA-decapping enzyme C-terminal" evidence="7">
    <location>
        <begin position="343"/>
        <end position="376"/>
    </location>
</feature>
<dbReference type="SUPFAM" id="SSF50729">
    <property type="entry name" value="PH domain-like"/>
    <property type="match status" value="1"/>
</dbReference>
<evidence type="ECO:0000256" key="5">
    <source>
        <dbReference type="ARBA" id="ARBA00023161"/>
    </source>
</evidence>
<dbReference type="CDD" id="cd09804">
    <property type="entry name" value="Dcp1"/>
    <property type="match status" value="1"/>
</dbReference>
<evidence type="ECO:0000256" key="3">
    <source>
        <dbReference type="ARBA" id="ARBA00022490"/>
    </source>
</evidence>
<dbReference type="Pfam" id="PF16741">
    <property type="entry name" value="mRNA_decap_C"/>
    <property type="match status" value="1"/>
</dbReference>
<keyword evidence="9" id="KW-1185">Reference proteome</keyword>
<dbReference type="GO" id="GO:0008047">
    <property type="term" value="F:enzyme activator activity"/>
    <property type="evidence" value="ECO:0007669"/>
    <property type="project" value="InterPro"/>
</dbReference>
<dbReference type="InterPro" id="IPR010334">
    <property type="entry name" value="Dcp1"/>
</dbReference>
<evidence type="ECO:0000313" key="8">
    <source>
        <dbReference type="EMBL" id="GMR47175.1"/>
    </source>
</evidence>
<dbReference type="InterPro" id="IPR031953">
    <property type="entry name" value="mRNA_decap_C"/>
</dbReference>
<dbReference type="GO" id="GO:0000290">
    <property type="term" value="P:deadenylation-dependent decapping of nuclear-transcribed mRNA"/>
    <property type="evidence" value="ECO:0007669"/>
    <property type="project" value="InterPro"/>
</dbReference>
<keyword evidence="3" id="KW-0963">Cytoplasm</keyword>
<gene>
    <name evidence="8" type="ORF">PMAYCL1PPCAC_17370</name>
</gene>
<protein>
    <recommendedName>
        <fullName evidence="7">mRNA-decapping enzyme C-terminal domain-containing protein</fullName>
    </recommendedName>
</protein>
<feature type="non-terminal residue" evidence="8">
    <location>
        <position position="1"/>
    </location>
</feature>
<dbReference type="InterPro" id="IPR011993">
    <property type="entry name" value="PH-like_dom_sf"/>
</dbReference>
<feature type="compositionally biased region" description="Low complexity" evidence="6">
    <location>
        <begin position="181"/>
        <end position="207"/>
    </location>
</feature>
<dbReference type="Gene3D" id="2.30.29.30">
    <property type="entry name" value="Pleckstrin-homology domain (PH domain)/Phosphotyrosine-binding domain (PTB)"/>
    <property type="match status" value="1"/>
</dbReference>
<evidence type="ECO:0000256" key="4">
    <source>
        <dbReference type="ARBA" id="ARBA00022664"/>
    </source>
</evidence>
<proteinExistence type="inferred from homology"/>
<dbReference type="GO" id="GO:0000184">
    <property type="term" value="P:nuclear-transcribed mRNA catabolic process, nonsense-mediated decay"/>
    <property type="evidence" value="ECO:0007669"/>
    <property type="project" value="UniProtKB-KW"/>
</dbReference>
<comment type="subcellular location">
    <subcellularLocation>
        <location evidence="1">Cytoplasm</location>
    </subcellularLocation>
</comment>
<dbReference type="GO" id="GO:0003729">
    <property type="term" value="F:mRNA binding"/>
    <property type="evidence" value="ECO:0007669"/>
    <property type="project" value="TreeGrafter"/>
</dbReference>
<dbReference type="AlphaFoldDB" id="A0AAN5I0F3"/>
<dbReference type="GO" id="GO:0031087">
    <property type="term" value="P:deadenylation-independent decapping of nuclear-transcribed mRNA"/>
    <property type="evidence" value="ECO:0007669"/>
    <property type="project" value="TreeGrafter"/>
</dbReference>
<evidence type="ECO:0000256" key="6">
    <source>
        <dbReference type="SAM" id="MobiDB-lite"/>
    </source>
</evidence>
<dbReference type="PANTHER" id="PTHR16290:SF0">
    <property type="entry name" value="DECAPPING PROTEIN 1, ISOFORM A"/>
    <property type="match status" value="1"/>
</dbReference>
<comment type="similarity">
    <text evidence="2">Belongs to the DCP1 family.</text>
</comment>
<feature type="compositionally biased region" description="Polar residues" evidence="6">
    <location>
        <begin position="147"/>
        <end position="156"/>
    </location>
</feature>
<dbReference type="EMBL" id="BTRK01000004">
    <property type="protein sequence ID" value="GMR47175.1"/>
    <property type="molecule type" value="Genomic_DNA"/>
</dbReference>
<dbReference type="Proteomes" id="UP001328107">
    <property type="component" value="Unassembled WGS sequence"/>
</dbReference>
<reference evidence="9" key="1">
    <citation type="submission" date="2022-10" db="EMBL/GenBank/DDBJ databases">
        <title>Genome assembly of Pristionchus species.</title>
        <authorList>
            <person name="Yoshida K."/>
            <person name="Sommer R.J."/>
        </authorList>
    </citation>
    <scope>NUCLEOTIDE SEQUENCE [LARGE SCALE GENOMIC DNA]</scope>
    <source>
        <strain evidence="9">RS5460</strain>
    </source>
</reference>
<feature type="region of interest" description="Disordered" evidence="6">
    <location>
        <begin position="140"/>
        <end position="208"/>
    </location>
</feature>
<organism evidence="8 9">
    <name type="scientific">Pristionchus mayeri</name>
    <dbReference type="NCBI Taxonomy" id="1317129"/>
    <lineage>
        <taxon>Eukaryota</taxon>
        <taxon>Metazoa</taxon>
        <taxon>Ecdysozoa</taxon>
        <taxon>Nematoda</taxon>
        <taxon>Chromadorea</taxon>
        <taxon>Rhabditida</taxon>
        <taxon>Rhabditina</taxon>
        <taxon>Diplogasteromorpha</taxon>
        <taxon>Diplogasteroidea</taxon>
        <taxon>Neodiplogasteridae</taxon>
        <taxon>Pristionchus</taxon>
    </lineage>
</organism>
<dbReference type="Pfam" id="PF06058">
    <property type="entry name" value="DCP1"/>
    <property type="match status" value="1"/>
</dbReference>
<evidence type="ECO:0000256" key="1">
    <source>
        <dbReference type="ARBA" id="ARBA00004496"/>
    </source>
</evidence>
<evidence type="ECO:0000256" key="2">
    <source>
        <dbReference type="ARBA" id="ARBA00008778"/>
    </source>
</evidence>
<evidence type="ECO:0000313" key="9">
    <source>
        <dbReference type="Proteomes" id="UP001328107"/>
    </source>
</evidence>
<keyword evidence="4" id="KW-0507">mRNA processing</keyword>
<dbReference type="Gene3D" id="6.10.140.2030">
    <property type="match status" value="1"/>
</dbReference>